<evidence type="ECO:0000313" key="4">
    <source>
        <dbReference type="EMBL" id="KFX40836.1"/>
    </source>
</evidence>
<keyword evidence="4" id="KW-0131">Cell cycle</keyword>
<dbReference type="PANTHER" id="PTHR37171">
    <property type="entry name" value="SERINE/THREONINE-PROTEIN KINASE YRZF-RELATED"/>
    <property type="match status" value="1"/>
</dbReference>
<dbReference type="EMBL" id="JPOX01000094">
    <property type="protein sequence ID" value="KFX40836.1"/>
    <property type="molecule type" value="Genomic_DNA"/>
</dbReference>
<reference evidence="4" key="2">
    <citation type="journal article" date="2014" name="PLoS Genet.">
        <title>Signature gene expression reveals novel clues to the molecular mechanisms of dimorphic transition in Penicillium marneffei.</title>
        <authorList>
            <person name="Yang E."/>
            <person name="Wang G."/>
            <person name="Cai J."/>
            <person name="Woo P.C."/>
            <person name="Lau S.K."/>
            <person name="Yuen K.-Y."/>
            <person name="Chow W.-N."/>
            <person name="Lin X."/>
        </authorList>
    </citation>
    <scope>NUCLEOTIDE SEQUENCE</scope>
    <source>
        <strain evidence="4">PM1</strain>
    </source>
</reference>
<feature type="compositionally biased region" description="Basic and acidic residues" evidence="2">
    <location>
        <begin position="184"/>
        <end position="193"/>
    </location>
</feature>
<feature type="compositionally biased region" description="Basic and acidic residues" evidence="2">
    <location>
        <begin position="135"/>
        <end position="154"/>
    </location>
</feature>
<evidence type="ECO:0000259" key="3">
    <source>
        <dbReference type="Pfam" id="PF01636"/>
    </source>
</evidence>
<dbReference type="InterPro" id="IPR052396">
    <property type="entry name" value="Meiotic_Drive_Suppr_Kinase"/>
</dbReference>
<organism evidence="4">
    <name type="scientific">Talaromyces marneffei PM1</name>
    <dbReference type="NCBI Taxonomy" id="1077442"/>
    <lineage>
        <taxon>Eukaryota</taxon>
        <taxon>Fungi</taxon>
        <taxon>Dikarya</taxon>
        <taxon>Ascomycota</taxon>
        <taxon>Pezizomycotina</taxon>
        <taxon>Eurotiomycetes</taxon>
        <taxon>Eurotiomycetidae</taxon>
        <taxon>Eurotiales</taxon>
        <taxon>Trichocomaceae</taxon>
        <taxon>Talaromyces</taxon>
        <taxon>Talaromyces sect. Talaromyces</taxon>
    </lineage>
</organism>
<feature type="region of interest" description="Disordered" evidence="2">
    <location>
        <begin position="298"/>
        <end position="342"/>
    </location>
</feature>
<dbReference type="InterPro" id="IPR002575">
    <property type="entry name" value="Aminoglycoside_PTrfase"/>
</dbReference>
<dbReference type="GO" id="GO:0051301">
    <property type="term" value="P:cell division"/>
    <property type="evidence" value="ECO:0007669"/>
    <property type="project" value="UniProtKB-KW"/>
</dbReference>
<dbReference type="InterPro" id="IPR011009">
    <property type="entry name" value="Kinase-like_dom_sf"/>
</dbReference>
<dbReference type="HOGENOM" id="CLU_010672_3_1_1"/>
<feature type="compositionally biased region" description="Polar residues" evidence="2">
    <location>
        <begin position="329"/>
        <end position="342"/>
    </location>
</feature>
<feature type="coiled-coil region" evidence="1">
    <location>
        <begin position="3"/>
        <end position="33"/>
    </location>
</feature>
<gene>
    <name evidence="4" type="ORF">GQ26_0940030</name>
</gene>
<dbReference type="SUPFAM" id="SSF56112">
    <property type="entry name" value="Protein kinase-like (PK-like)"/>
    <property type="match status" value="1"/>
</dbReference>
<dbReference type="AlphaFoldDB" id="A0A093V240"/>
<dbReference type="Pfam" id="PF01636">
    <property type="entry name" value="APH"/>
    <property type="match status" value="1"/>
</dbReference>
<dbReference type="PANTHER" id="PTHR37171:SF1">
    <property type="entry name" value="SERINE_THREONINE-PROTEIN KINASE YRZF-RELATED"/>
    <property type="match status" value="1"/>
</dbReference>
<protein>
    <submittedName>
        <fullName evidence="4">Putative cell division control protein 7 like 2</fullName>
    </submittedName>
</protein>
<name>A0A093V240_TALMA</name>
<comment type="caution">
    <text evidence="4">The sequence shown here is derived from an EMBL/GenBank/DDBJ whole genome shotgun (WGS) entry which is preliminary data.</text>
</comment>
<dbReference type="EMBL" id="JPOX01000094">
    <property type="protein sequence ID" value="KFX40837.1"/>
    <property type="molecule type" value="Genomic_DNA"/>
</dbReference>
<evidence type="ECO:0000256" key="1">
    <source>
        <dbReference type="SAM" id="Coils"/>
    </source>
</evidence>
<feature type="domain" description="Aminoglycoside phosphotransferase" evidence="3">
    <location>
        <begin position="454"/>
        <end position="510"/>
    </location>
</feature>
<reference key="1">
    <citation type="journal article" date="2014" name="PLoS Genet.">
        <title>Signature Gene Expression Reveals Novel Clues to the Molecular Mechanisms of Dimorphic Transition in Penicillium marneffei.</title>
        <authorList>
            <person name="Yang E."/>
            <person name="Wang G."/>
            <person name="Cai J."/>
            <person name="Woo P.C."/>
            <person name="Lau S.K."/>
            <person name="Yuen K.-Y."/>
            <person name="Chow W.-N."/>
            <person name="Lin X."/>
        </authorList>
    </citation>
    <scope>NUCLEOTIDE SEQUENCE [LARGE SCALE GENOMIC DNA]</scope>
    <source>
        <strain>PM1</strain>
    </source>
</reference>
<keyword evidence="4" id="KW-0132">Cell division</keyword>
<feature type="region of interest" description="Disordered" evidence="2">
    <location>
        <begin position="133"/>
        <end position="193"/>
    </location>
</feature>
<proteinExistence type="predicted"/>
<evidence type="ECO:0000256" key="2">
    <source>
        <dbReference type="SAM" id="MobiDB-lite"/>
    </source>
</evidence>
<accession>A0A093V240</accession>
<keyword evidence="1" id="KW-0175">Coiled coil</keyword>
<sequence>MSQKELNELRKRLEEEQRRREEAERKLNLEILQTRNTTLPEFLDAFVTERHFTPLLALRESGKDIIKRMHGSELDIGYFQRETVESRVASVVEELYASRQLRRKFNLRGNVTFENHANTLTDESRIVTDMSSLRLEPEGPRRSERQARRSRDTSRSTLRVRRQTAAQPRRPHPRADQFCVYNRGPDEKKDESPEDICRRVVAAVITQLFYYMYEGGNEYGCVATGEAFIFLRVPHNNPSTVLYYLSEIEEKAIPASDYRPPLSRSNYYRQSPVKTRSKSMMAFSCEPSQESRLLDYEDDADDSLDPSTPSRAPRDSRSPWRQATAATTRISTRSQQSASKGKSRKYCTQQCLRGLRGKGPLDRKCPNASEHGTDRHQLNTVMLIKLLDRQLSEDPEPNKELGCESLHIYGTRGALFKITLWSHGYTFVGKGVPIDFIECAKREEMMYSHLRAIQGQKHEVDEAKLIEEAETSLRAIHNLGVLHSDPIPGNMIWNEKDQRVMFIDFERARYQKRIPLGTITAN</sequence>
<dbReference type="Gene3D" id="1.10.510.10">
    <property type="entry name" value="Transferase(Phosphotransferase) domain 1"/>
    <property type="match status" value="1"/>
</dbReference>